<gene>
    <name evidence="1" type="ORF">SAMN05877753_105122</name>
</gene>
<name>A0A285CUU5_9BACI</name>
<dbReference type="RefSeq" id="WP_097158936.1">
    <property type="nucleotide sequence ID" value="NZ_JBEPMQ010000004.1"/>
</dbReference>
<keyword evidence="2" id="KW-1185">Reference proteome</keyword>
<dbReference type="EMBL" id="OAOP01000005">
    <property type="protein sequence ID" value="SNX71341.1"/>
    <property type="molecule type" value="Genomic_DNA"/>
</dbReference>
<reference evidence="1 2" key="1">
    <citation type="submission" date="2017-08" db="EMBL/GenBank/DDBJ databases">
        <authorList>
            <person name="de Groot N.N."/>
        </authorList>
    </citation>
    <scope>NUCLEOTIDE SEQUENCE [LARGE SCALE GENOMIC DNA]</scope>
    <source>
        <strain evidence="1 2">JC228</strain>
    </source>
</reference>
<proteinExistence type="predicted"/>
<accession>A0A285CUU5</accession>
<evidence type="ECO:0000313" key="2">
    <source>
        <dbReference type="Proteomes" id="UP000219546"/>
    </source>
</evidence>
<dbReference type="OrthoDB" id="2989832at2"/>
<dbReference type="AlphaFoldDB" id="A0A285CUU5"/>
<organism evidence="1 2">
    <name type="scientific">Bacillus oleivorans</name>
    <dbReference type="NCBI Taxonomy" id="1448271"/>
    <lineage>
        <taxon>Bacteria</taxon>
        <taxon>Bacillati</taxon>
        <taxon>Bacillota</taxon>
        <taxon>Bacilli</taxon>
        <taxon>Bacillales</taxon>
        <taxon>Bacillaceae</taxon>
        <taxon>Bacillus</taxon>
    </lineage>
</organism>
<evidence type="ECO:0000313" key="1">
    <source>
        <dbReference type="EMBL" id="SNX71341.1"/>
    </source>
</evidence>
<protein>
    <submittedName>
        <fullName evidence="1">Predicted small secreted protein</fullName>
    </submittedName>
</protein>
<sequence length="103" mass="11481">MNTKSFFFGLATGVAAAILLQKPLTATAFKQPETVLHKVKSQFKKKGPISGSWIEMKTQSYVKGPITYTVYKGGITRNFETYTEQWEFVADAKTGLVIETQVI</sequence>
<dbReference type="Proteomes" id="UP000219546">
    <property type="component" value="Unassembled WGS sequence"/>
</dbReference>